<feature type="region of interest" description="Disordered" evidence="3">
    <location>
        <begin position="90"/>
        <end position="113"/>
    </location>
</feature>
<dbReference type="Pfam" id="PF01237">
    <property type="entry name" value="Oxysterol_BP"/>
    <property type="match status" value="1"/>
</dbReference>
<dbReference type="AlphaFoldDB" id="A0A1I8AIW5"/>
<dbReference type="GO" id="GO:0032934">
    <property type="term" value="F:sterol binding"/>
    <property type="evidence" value="ECO:0007669"/>
    <property type="project" value="TreeGrafter"/>
</dbReference>
<keyword evidence="2" id="KW-0597">Phosphoprotein</keyword>
<evidence type="ECO:0000313" key="5">
    <source>
        <dbReference type="WBParaSite" id="L893_g6056.t1"/>
    </source>
</evidence>
<evidence type="ECO:0000256" key="3">
    <source>
        <dbReference type="SAM" id="MobiDB-lite"/>
    </source>
</evidence>
<sequence>MNIRCSNGVNARIEFKCDKNGLSGTVTGPMGQVKISGSWDRAVYKHGVEGRECIFEAPPPLPNASRYYGFNRFSMTLNEMFPEEMAALPPTDSRFRPDQRHLENGDAQKGTAAKQVVEQNQRSRARLPHRQLWFSKTTDSFTNCDLWVSQGKYWQAKEEGFRDAAAAMVKIFAM</sequence>
<dbReference type="GO" id="GO:0005829">
    <property type="term" value="C:cytosol"/>
    <property type="evidence" value="ECO:0007669"/>
    <property type="project" value="TreeGrafter"/>
</dbReference>
<protein>
    <submittedName>
        <fullName evidence="5">CUB domain-containing protein</fullName>
    </submittedName>
</protein>
<evidence type="ECO:0000256" key="2">
    <source>
        <dbReference type="ARBA" id="ARBA00022553"/>
    </source>
</evidence>
<dbReference type="InterPro" id="IPR037239">
    <property type="entry name" value="OSBP_sf"/>
</dbReference>
<dbReference type="InterPro" id="IPR000648">
    <property type="entry name" value="Oxysterol-bd"/>
</dbReference>
<name>A0A1I8AIW5_9BILA</name>
<proteinExistence type="inferred from homology"/>
<dbReference type="PANTHER" id="PTHR10972">
    <property type="entry name" value="OXYSTEROL-BINDING PROTEIN-RELATED"/>
    <property type="match status" value="1"/>
</dbReference>
<accession>A0A1I8AIW5</accession>
<reference evidence="5" key="1">
    <citation type="submission" date="2016-11" db="UniProtKB">
        <authorList>
            <consortium name="WormBaseParasite"/>
        </authorList>
    </citation>
    <scope>IDENTIFICATION</scope>
</reference>
<evidence type="ECO:0000313" key="4">
    <source>
        <dbReference type="Proteomes" id="UP000095287"/>
    </source>
</evidence>
<dbReference type="PANTHER" id="PTHR10972:SF205">
    <property type="entry name" value="OXYSTEROL-BINDING PROTEIN 1"/>
    <property type="match status" value="1"/>
</dbReference>
<feature type="compositionally biased region" description="Basic and acidic residues" evidence="3">
    <location>
        <begin position="93"/>
        <end position="106"/>
    </location>
</feature>
<organism evidence="4 5">
    <name type="scientific">Steinernema glaseri</name>
    <dbReference type="NCBI Taxonomy" id="37863"/>
    <lineage>
        <taxon>Eukaryota</taxon>
        <taxon>Metazoa</taxon>
        <taxon>Ecdysozoa</taxon>
        <taxon>Nematoda</taxon>
        <taxon>Chromadorea</taxon>
        <taxon>Rhabditida</taxon>
        <taxon>Tylenchina</taxon>
        <taxon>Panagrolaimomorpha</taxon>
        <taxon>Strongyloidoidea</taxon>
        <taxon>Steinernematidae</taxon>
        <taxon>Steinernema</taxon>
    </lineage>
</organism>
<evidence type="ECO:0000256" key="1">
    <source>
        <dbReference type="ARBA" id="ARBA00008842"/>
    </source>
</evidence>
<keyword evidence="4" id="KW-1185">Reference proteome</keyword>
<dbReference type="WBParaSite" id="L893_g6056.t1">
    <property type="protein sequence ID" value="L893_g6056.t1"/>
    <property type="gene ID" value="L893_g6056"/>
</dbReference>
<comment type="similarity">
    <text evidence="1">Belongs to the OSBP family.</text>
</comment>
<dbReference type="SUPFAM" id="SSF144000">
    <property type="entry name" value="Oxysterol-binding protein-like"/>
    <property type="match status" value="1"/>
</dbReference>
<dbReference type="Proteomes" id="UP000095287">
    <property type="component" value="Unplaced"/>
</dbReference>
<dbReference type="GO" id="GO:0016020">
    <property type="term" value="C:membrane"/>
    <property type="evidence" value="ECO:0007669"/>
    <property type="project" value="TreeGrafter"/>
</dbReference>